<dbReference type="EMBL" id="JBEDUW010000002">
    <property type="protein sequence ID" value="KAK9943446.1"/>
    <property type="molecule type" value="Genomic_DNA"/>
</dbReference>
<evidence type="ECO:0000313" key="9">
    <source>
        <dbReference type="EMBL" id="KAK9943446.1"/>
    </source>
</evidence>
<dbReference type="Pfam" id="PF00560">
    <property type="entry name" value="LRR_1"/>
    <property type="match status" value="5"/>
</dbReference>
<sequence length="415" mass="44875">MTRYGHNSSLCFYYLFLASLLFCYPIPMALSELSSTQKTTMINISNSLNSSVPWNINTQPNPCLWKGVVCQPPTNSSVIQISLSKSSLSSSDFLPIVCQIESLQSLDVSENHLTTIPSGFVKGCGNIHGLNLLNFSFNNLEGSLPNFVGFAVLESLDLSHNKLSGSIGLELDGLVGLRNLNLSFNHFNGSVPTHLGKSMVLQKLELSANTFQGTIPDKIVDYRNLTLIDLSSNNLSGSVPDRIGELSKLEVLILSSNNLIGIIPESLSNIKSLTRFAANSNSFRGPVPAGITKYLKNLDLSYNKLDGSIPAELLSTSNSNLQTVDLSYNMLQGSIPTIRSQSLVRLRLGSNELVGAIPSATLQSLMYLEMDNNKLTGSIPPELGSCRNLALLNLAYNRLTGALPVALGHLSNLQV</sequence>
<keyword evidence="7" id="KW-0325">Glycoprotein</keyword>
<keyword evidence="5" id="KW-0677">Repeat</keyword>
<comment type="subcellular location">
    <subcellularLocation>
        <location evidence="1">Cell membrane</location>
    </subcellularLocation>
</comment>
<name>A0AAW1Y3U9_RUBAR</name>
<dbReference type="InterPro" id="IPR003591">
    <property type="entry name" value="Leu-rich_rpt_typical-subtyp"/>
</dbReference>
<dbReference type="InterPro" id="IPR052592">
    <property type="entry name" value="LRR-RLK"/>
</dbReference>
<comment type="caution">
    <text evidence="9">The sequence shown here is derived from an EMBL/GenBank/DDBJ whole genome shotgun (WGS) entry which is preliminary data.</text>
</comment>
<dbReference type="Gene3D" id="3.80.10.10">
    <property type="entry name" value="Ribonuclease Inhibitor"/>
    <property type="match status" value="4"/>
</dbReference>
<reference evidence="9 10" key="1">
    <citation type="journal article" date="2023" name="G3 (Bethesda)">
        <title>A chromosome-length genome assembly and annotation of blackberry (Rubus argutus, cv. 'Hillquist').</title>
        <authorList>
            <person name="Bruna T."/>
            <person name="Aryal R."/>
            <person name="Dudchenko O."/>
            <person name="Sargent D.J."/>
            <person name="Mead D."/>
            <person name="Buti M."/>
            <person name="Cavallini A."/>
            <person name="Hytonen T."/>
            <person name="Andres J."/>
            <person name="Pham M."/>
            <person name="Weisz D."/>
            <person name="Mascagni F."/>
            <person name="Usai G."/>
            <person name="Natali L."/>
            <person name="Bassil N."/>
            <person name="Fernandez G.E."/>
            <person name="Lomsadze A."/>
            <person name="Armour M."/>
            <person name="Olukolu B."/>
            <person name="Poorten T."/>
            <person name="Britton C."/>
            <person name="Davik J."/>
            <person name="Ashrafi H."/>
            <person name="Aiden E.L."/>
            <person name="Borodovsky M."/>
            <person name="Worthington M."/>
        </authorList>
    </citation>
    <scope>NUCLEOTIDE SEQUENCE [LARGE SCALE GENOMIC DNA]</scope>
    <source>
        <strain evidence="9">PI 553951</strain>
    </source>
</reference>
<evidence type="ECO:0008006" key="11">
    <source>
        <dbReference type="Google" id="ProtNLM"/>
    </source>
</evidence>
<evidence type="ECO:0000256" key="8">
    <source>
        <dbReference type="SAM" id="Phobius"/>
    </source>
</evidence>
<dbReference type="SMART" id="SM00369">
    <property type="entry name" value="LRR_TYP"/>
    <property type="match status" value="4"/>
</dbReference>
<protein>
    <recommendedName>
        <fullName evidence="11">Leucine-rich repeat receptor-like protein kinase</fullName>
    </recommendedName>
</protein>
<evidence type="ECO:0000256" key="4">
    <source>
        <dbReference type="ARBA" id="ARBA00022729"/>
    </source>
</evidence>
<evidence type="ECO:0000256" key="5">
    <source>
        <dbReference type="ARBA" id="ARBA00022737"/>
    </source>
</evidence>
<dbReference type="InterPro" id="IPR001611">
    <property type="entry name" value="Leu-rich_rpt"/>
</dbReference>
<keyword evidence="6 8" id="KW-0472">Membrane</keyword>
<keyword evidence="4" id="KW-0732">Signal</keyword>
<gene>
    <name evidence="9" type="ORF">M0R45_009053</name>
</gene>
<keyword evidence="8" id="KW-0812">Transmembrane</keyword>
<dbReference type="Pfam" id="PF13855">
    <property type="entry name" value="LRR_8"/>
    <property type="match status" value="2"/>
</dbReference>
<dbReference type="PRINTS" id="PR00019">
    <property type="entry name" value="LEURICHRPT"/>
</dbReference>
<dbReference type="GO" id="GO:0005886">
    <property type="term" value="C:plasma membrane"/>
    <property type="evidence" value="ECO:0007669"/>
    <property type="project" value="UniProtKB-SubCell"/>
</dbReference>
<keyword evidence="8" id="KW-1133">Transmembrane helix</keyword>
<dbReference type="Proteomes" id="UP001457282">
    <property type="component" value="Unassembled WGS sequence"/>
</dbReference>
<dbReference type="FunFam" id="3.80.10.10:FF:000299">
    <property type="entry name" value="Piriformospora indica-insensitive protein 2"/>
    <property type="match status" value="1"/>
</dbReference>
<dbReference type="SUPFAM" id="SSF52058">
    <property type="entry name" value="L domain-like"/>
    <property type="match status" value="1"/>
</dbReference>
<dbReference type="AlphaFoldDB" id="A0AAW1Y3U9"/>
<feature type="transmembrane region" description="Helical" evidence="8">
    <location>
        <begin position="12"/>
        <end position="30"/>
    </location>
</feature>
<organism evidence="9 10">
    <name type="scientific">Rubus argutus</name>
    <name type="common">Southern blackberry</name>
    <dbReference type="NCBI Taxonomy" id="59490"/>
    <lineage>
        <taxon>Eukaryota</taxon>
        <taxon>Viridiplantae</taxon>
        <taxon>Streptophyta</taxon>
        <taxon>Embryophyta</taxon>
        <taxon>Tracheophyta</taxon>
        <taxon>Spermatophyta</taxon>
        <taxon>Magnoliopsida</taxon>
        <taxon>eudicotyledons</taxon>
        <taxon>Gunneridae</taxon>
        <taxon>Pentapetalae</taxon>
        <taxon>rosids</taxon>
        <taxon>fabids</taxon>
        <taxon>Rosales</taxon>
        <taxon>Rosaceae</taxon>
        <taxon>Rosoideae</taxon>
        <taxon>Rosoideae incertae sedis</taxon>
        <taxon>Rubus</taxon>
    </lineage>
</organism>
<evidence type="ECO:0000313" key="10">
    <source>
        <dbReference type="Proteomes" id="UP001457282"/>
    </source>
</evidence>
<evidence type="ECO:0000256" key="3">
    <source>
        <dbReference type="ARBA" id="ARBA00022614"/>
    </source>
</evidence>
<evidence type="ECO:0000256" key="6">
    <source>
        <dbReference type="ARBA" id="ARBA00023136"/>
    </source>
</evidence>
<keyword evidence="3" id="KW-0433">Leucine-rich repeat</keyword>
<dbReference type="PANTHER" id="PTHR48054:SF82">
    <property type="entry name" value="LRR RECEPTOR-LIKE SERINE_THREONINE-PROTEIN KINASE FLS2"/>
    <property type="match status" value="1"/>
</dbReference>
<dbReference type="FunFam" id="3.80.10.10:FF:000041">
    <property type="entry name" value="LRR receptor-like serine/threonine-protein kinase ERECTA"/>
    <property type="match status" value="1"/>
</dbReference>
<dbReference type="PANTHER" id="PTHR48054">
    <property type="entry name" value="RECEPTOR KINASE-LIKE PROTEIN XA21"/>
    <property type="match status" value="1"/>
</dbReference>
<proteinExistence type="predicted"/>
<evidence type="ECO:0000256" key="7">
    <source>
        <dbReference type="ARBA" id="ARBA00023180"/>
    </source>
</evidence>
<evidence type="ECO:0000256" key="2">
    <source>
        <dbReference type="ARBA" id="ARBA00022475"/>
    </source>
</evidence>
<dbReference type="InterPro" id="IPR032675">
    <property type="entry name" value="LRR_dom_sf"/>
</dbReference>
<keyword evidence="2" id="KW-1003">Cell membrane</keyword>
<evidence type="ECO:0000256" key="1">
    <source>
        <dbReference type="ARBA" id="ARBA00004236"/>
    </source>
</evidence>
<dbReference type="FunFam" id="3.80.10.10:FF:000512">
    <property type="entry name" value="Leucine-rich repeat receptor-like serine/threonine-protein kinase BAM3"/>
    <property type="match status" value="1"/>
</dbReference>
<keyword evidence="10" id="KW-1185">Reference proteome</keyword>
<accession>A0AAW1Y3U9</accession>